<dbReference type="PANTHER" id="PTHR43343">
    <property type="entry name" value="PEPTIDASE S12"/>
    <property type="match status" value="1"/>
</dbReference>
<proteinExistence type="predicted"/>
<sequence>MTEFYPSFVLDEAEAGFNAGAPASSDMDAGQDNESPDNSLLDAYSKSVTRVVERVGPSVVRLDIRRGDGRRAGSGSGVIVSPDGLVLTNSHVVQGAKRADVTTLDGRSLSGRVLGDDPDTDLALVRIDESATLQAARLGDSKKLKPGEIAIAIGNPLGFDATVTAGVISALGRSLRSKNNRLIEDVIQTDAALNPGNSGGPLVSSKGEVIGVNTAIITGAQGICFAVASNTASFVLGELVAHGRVRRAYLGIGAGTIVLPRRIALRLGLGQTTGAVVSMVETESPADHAGLLTGDIVLAVDGLPVTGADDLIRLLGADKVNRTIPFDILRRSDRRRFWVALRERK</sequence>
<dbReference type="Proteomes" id="UP001626536">
    <property type="component" value="Chromosome"/>
</dbReference>
<keyword evidence="6" id="KW-1185">Reference proteome</keyword>
<protein>
    <submittedName>
        <fullName evidence="5">Trypsin-like peptidase domain-containing protein</fullName>
    </submittedName>
</protein>
<keyword evidence="2" id="KW-0378">Hydrolase</keyword>
<evidence type="ECO:0000313" key="5">
    <source>
        <dbReference type="EMBL" id="WOJ88755.1"/>
    </source>
</evidence>
<dbReference type="InterPro" id="IPR001478">
    <property type="entry name" value="PDZ"/>
</dbReference>
<dbReference type="InterPro" id="IPR036034">
    <property type="entry name" value="PDZ_sf"/>
</dbReference>
<evidence type="ECO:0000256" key="3">
    <source>
        <dbReference type="SAM" id="MobiDB-lite"/>
    </source>
</evidence>
<name>A0ABZ0HQW8_9HYPH</name>
<dbReference type="PROSITE" id="PS50106">
    <property type="entry name" value="PDZ"/>
    <property type="match status" value="1"/>
</dbReference>
<evidence type="ECO:0000259" key="4">
    <source>
        <dbReference type="PROSITE" id="PS50106"/>
    </source>
</evidence>
<feature type="region of interest" description="Disordered" evidence="3">
    <location>
        <begin position="19"/>
        <end position="40"/>
    </location>
</feature>
<dbReference type="SMART" id="SM00228">
    <property type="entry name" value="PDZ"/>
    <property type="match status" value="1"/>
</dbReference>
<dbReference type="InterPro" id="IPR009003">
    <property type="entry name" value="Peptidase_S1_PA"/>
</dbReference>
<keyword evidence="1" id="KW-0645">Protease</keyword>
<dbReference type="InterPro" id="IPR051201">
    <property type="entry name" value="Chloro_Bact_Ser_Proteases"/>
</dbReference>
<dbReference type="SUPFAM" id="SSF50494">
    <property type="entry name" value="Trypsin-like serine proteases"/>
    <property type="match status" value="1"/>
</dbReference>
<evidence type="ECO:0000256" key="1">
    <source>
        <dbReference type="ARBA" id="ARBA00022670"/>
    </source>
</evidence>
<dbReference type="EMBL" id="CP136862">
    <property type="protein sequence ID" value="WOJ88755.1"/>
    <property type="molecule type" value="Genomic_DNA"/>
</dbReference>
<dbReference type="SUPFAM" id="SSF50156">
    <property type="entry name" value="PDZ domain-like"/>
    <property type="match status" value="1"/>
</dbReference>
<evidence type="ECO:0000313" key="6">
    <source>
        <dbReference type="Proteomes" id="UP001626536"/>
    </source>
</evidence>
<organism evidence="5 6">
    <name type="scientific">Methylocapsa polymorpha</name>
    <dbReference type="NCBI Taxonomy" id="3080828"/>
    <lineage>
        <taxon>Bacteria</taxon>
        <taxon>Pseudomonadati</taxon>
        <taxon>Pseudomonadota</taxon>
        <taxon>Alphaproteobacteria</taxon>
        <taxon>Hyphomicrobiales</taxon>
        <taxon>Beijerinckiaceae</taxon>
        <taxon>Methylocapsa</taxon>
    </lineage>
</organism>
<dbReference type="InterPro" id="IPR001940">
    <property type="entry name" value="Peptidase_S1C"/>
</dbReference>
<reference evidence="5 6" key="1">
    <citation type="submission" date="2023-10" db="EMBL/GenBank/DDBJ databases">
        <title>Novel methanotroph of the genus Methylocapsa from a subarctic wetland.</title>
        <authorList>
            <person name="Belova S.E."/>
            <person name="Oshkin I.Y."/>
            <person name="Miroshnikov K."/>
            <person name="Dedysh S.N."/>
        </authorList>
    </citation>
    <scope>NUCLEOTIDE SEQUENCE [LARGE SCALE GENOMIC DNA]</scope>
    <source>
        <strain evidence="5 6">RX1</strain>
    </source>
</reference>
<dbReference type="Pfam" id="PF13365">
    <property type="entry name" value="Trypsin_2"/>
    <property type="match status" value="1"/>
</dbReference>
<accession>A0ABZ0HQW8</accession>
<dbReference type="Gene3D" id="2.40.10.120">
    <property type="match status" value="1"/>
</dbReference>
<evidence type="ECO:0000256" key="2">
    <source>
        <dbReference type="ARBA" id="ARBA00022801"/>
    </source>
</evidence>
<dbReference type="Gene3D" id="2.30.42.10">
    <property type="match status" value="1"/>
</dbReference>
<dbReference type="PRINTS" id="PR00834">
    <property type="entry name" value="PROTEASES2C"/>
</dbReference>
<gene>
    <name evidence="5" type="ORF">RZS28_13155</name>
</gene>
<dbReference type="Pfam" id="PF13180">
    <property type="entry name" value="PDZ_2"/>
    <property type="match status" value="1"/>
</dbReference>
<dbReference type="PANTHER" id="PTHR43343:SF3">
    <property type="entry name" value="PROTEASE DO-LIKE 8, CHLOROPLASTIC"/>
    <property type="match status" value="1"/>
</dbReference>
<feature type="domain" description="PDZ" evidence="4">
    <location>
        <begin position="256"/>
        <end position="307"/>
    </location>
</feature>